<dbReference type="GO" id="GO:0032259">
    <property type="term" value="P:methylation"/>
    <property type="evidence" value="ECO:0007669"/>
    <property type="project" value="UniProtKB-KW"/>
</dbReference>
<sequence length="223" mass="25142">MTNDINAGQMTNLWTSADHALSYLERSDNLPHRTEGEAVVLEEVPKTVKRILDLGTGDGRLLALLKIDRPYVESIAIDFSPTMLDAAKQRFAGDETVKIIAHDLDHPLPELGIFDAIVSSFAIHHLTHERKYSLYAELFNVLEPGGIFCNLEHVASPTPALHEHFRACMGIADKPDDPSNKLLDVETQLKWLREIGYTDVDCYWKWLELALLIGRKPNTTEKQ</sequence>
<accession>B4VHK2</accession>
<organism evidence="2 3">
    <name type="scientific">Coleofasciculus chthonoplastes PCC 7420</name>
    <dbReference type="NCBI Taxonomy" id="118168"/>
    <lineage>
        <taxon>Bacteria</taxon>
        <taxon>Bacillati</taxon>
        <taxon>Cyanobacteriota</taxon>
        <taxon>Cyanophyceae</taxon>
        <taxon>Coleofasciculales</taxon>
        <taxon>Coleofasciculaceae</taxon>
        <taxon>Coleofasciculus</taxon>
    </lineage>
</organism>
<dbReference type="Pfam" id="PF13649">
    <property type="entry name" value="Methyltransf_25"/>
    <property type="match status" value="1"/>
</dbReference>
<dbReference type="InterPro" id="IPR041698">
    <property type="entry name" value="Methyltransf_25"/>
</dbReference>
<reference evidence="2 3" key="1">
    <citation type="submission" date="2008-07" db="EMBL/GenBank/DDBJ databases">
        <authorList>
            <person name="Tandeau de Marsac N."/>
            <person name="Ferriera S."/>
            <person name="Johnson J."/>
            <person name="Kravitz S."/>
            <person name="Beeson K."/>
            <person name="Sutton G."/>
            <person name="Rogers Y.-H."/>
            <person name="Friedman R."/>
            <person name="Frazier M."/>
            <person name="Venter J.C."/>
        </authorList>
    </citation>
    <scope>NUCLEOTIDE SEQUENCE [LARGE SCALE GENOMIC DNA]</scope>
    <source>
        <strain evidence="2 3">PCC 7420</strain>
    </source>
</reference>
<dbReference type="CDD" id="cd02440">
    <property type="entry name" value="AdoMet_MTases"/>
    <property type="match status" value="1"/>
</dbReference>
<dbReference type="PANTHER" id="PTHR43591">
    <property type="entry name" value="METHYLTRANSFERASE"/>
    <property type="match status" value="1"/>
</dbReference>
<dbReference type="PANTHER" id="PTHR43591:SF110">
    <property type="entry name" value="RHODANESE DOMAIN-CONTAINING PROTEIN"/>
    <property type="match status" value="1"/>
</dbReference>
<evidence type="ECO:0000259" key="1">
    <source>
        <dbReference type="Pfam" id="PF13649"/>
    </source>
</evidence>
<dbReference type="SUPFAM" id="SSF53335">
    <property type="entry name" value="S-adenosyl-L-methionine-dependent methyltransferases"/>
    <property type="match status" value="1"/>
</dbReference>
<evidence type="ECO:0000313" key="2">
    <source>
        <dbReference type="EMBL" id="EDX78470.1"/>
    </source>
</evidence>
<name>B4VHK2_9CYAN</name>
<dbReference type="InterPro" id="IPR029063">
    <property type="entry name" value="SAM-dependent_MTases_sf"/>
</dbReference>
<dbReference type="HOGENOM" id="CLU_081790_1_0_3"/>
<dbReference type="Gene3D" id="3.40.50.150">
    <property type="entry name" value="Vaccinia Virus protein VP39"/>
    <property type="match status" value="1"/>
</dbReference>
<dbReference type="eggNOG" id="COG2226">
    <property type="taxonomic scope" value="Bacteria"/>
</dbReference>
<keyword evidence="2" id="KW-0489">Methyltransferase</keyword>
<protein>
    <submittedName>
        <fullName evidence="2">Methyltransferase domain family</fullName>
    </submittedName>
</protein>
<dbReference type="EMBL" id="DS989841">
    <property type="protein sequence ID" value="EDX78470.1"/>
    <property type="molecule type" value="Genomic_DNA"/>
</dbReference>
<gene>
    <name evidence="2" type="ORF">MC7420_7123</name>
</gene>
<feature type="domain" description="Methyltransferase" evidence="1">
    <location>
        <begin position="51"/>
        <end position="146"/>
    </location>
</feature>
<dbReference type="AlphaFoldDB" id="B4VHK2"/>
<dbReference type="STRING" id="118168.MC7420_7123"/>
<dbReference type="GO" id="GO:0008168">
    <property type="term" value="F:methyltransferase activity"/>
    <property type="evidence" value="ECO:0007669"/>
    <property type="project" value="UniProtKB-KW"/>
</dbReference>
<proteinExistence type="predicted"/>
<evidence type="ECO:0000313" key="3">
    <source>
        <dbReference type="Proteomes" id="UP000003835"/>
    </source>
</evidence>
<keyword evidence="3" id="KW-1185">Reference proteome</keyword>
<keyword evidence="2" id="KW-0808">Transferase</keyword>
<dbReference type="Proteomes" id="UP000003835">
    <property type="component" value="Unassembled WGS sequence"/>
</dbReference>